<sequence>MSIIYNCVTSMTKTVQSSLADPANQLLLPGCGDELDVPCSESELRLNCGFEPYNACTPSTSSTVRRTFFSRGLMLGYMTARGDAEWPSPRTWPISCVATDSRSMAAAVASTSKSTAQCSDASRWSRPFFGEKAWPRMPSGPSNGTPSPWLPA</sequence>
<dbReference type="HOGENOM" id="CLU_1858388_0_0_1"/>
<proteinExistence type="predicted"/>
<accession>A0A0E0MAM1</accession>
<protein>
    <submittedName>
        <fullName evidence="2">Uncharacterized protein</fullName>
    </submittedName>
</protein>
<reference evidence="2" key="2">
    <citation type="submission" date="2018-05" db="EMBL/GenBank/DDBJ databases">
        <title>OpunRS2 (Oryza punctata Reference Sequence Version 2).</title>
        <authorList>
            <person name="Zhang J."/>
            <person name="Kudrna D."/>
            <person name="Lee S."/>
            <person name="Talag J."/>
            <person name="Welchert J."/>
            <person name="Wing R.A."/>
        </authorList>
    </citation>
    <scope>NUCLEOTIDE SEQUENCE [LARGE SCALE GENOMIC DNA]</scope>
</reference>
<evidence type="ECO:0000256" key="1">
    <source>
        <dbReference type="SAM" id="MobiDB-lite"/>
    </source>
</evidence>
<evidence type="ECO:0000313" key="2">
    <source>
        <dbReference type="EnsemblPlants" id="OPUNC10G16600.1"/>
    </source>
</evidence>
<organism evidence="2">
    <name type="scientific">Oryza punctata</name>
    <name type="common">Red rice</name>
    <dbReference type="NCBI Taxonomy" id="4537"/>
    <lineage>
        <taxon>Eukaryota</taxon>
        <taxon>Viridiplantae</taxon>
        <taxon>Streptophyta</taxon>
        <taxon>Embryophyta</taxon>
        <taxon>Tracheophyta</taxon>
        <taxon>Spermatophyta</taxon>
        <taxon>Magnoliopsida</taxon>
        <taxon>Liliopsida</taxon>
        <taxon>Poales</taxon>
        <taxon>Poaceae</taxon>
        <taxon>BOP clade</taxon>
        <taxon>Oryzoideae</taxon>
        <taxon>Oryzeae</taxon>
        <taxon>Oryzinae</taxon>
        <taxon>Oryza</taxon>
    </lineage>
</organism>
<feature type="region of interest" description="Disordered" evidence="1">
    <location>
        <begin position="133"/>
        <end position="152"/>
    </location>
</feature>
<name>A0A0E0MAM1_ORYPU</name>
<dbReference type="Gramene" id="OPUNC10G16600.1">
    <property type="protein sequence ID" value="OPUNC10G16600.1"/>
    <property type="gene ID" value="OPUNC10G16600"/>
</dbReference>
<dbReference type="AlphaFoldDB" id="A0A0E0MAM1"/>
<reference evidence="2" key="1">
    <citation type="submission" date="2015-04" db="UniProtKB">
        <authorList>
            <consortium name="EnsemblPlants"/>
        </authorList>
    </citation>
    <scope>IDENTIFICATION</scope>
</reference>
<keyword evidence="3" id="KW-1185">Reference proteome</keyword>
<dbReference type="EnsemblPlants" id="OPUNC10G16600.1">
    <property type="protein sequence ID" value="OPUNC10G16600.1"/>
    <property type="gene ID" value="OPUNC10G16600"/>
</dbReference>
<evidence type="ECO:0000313" key="3">
    <source>
        <dbReference type="Proteomes" id="UP000026962"/>
    </source>
</evidence>
<dbReference type="Proteomes" id="UP000026962">
    <property type="component" value="Chromosome 10"/>
</dbReference>